<dbReference type="EMBL" id="GL883095">
    <property type="protein sequence ID" value="EGG10076.1"/>
    <property type="molecule type" value="Genomic_DNA"/>
</dbReference>
<evidence type="ECO:0000313" key="2">
    <source>
        <dbReference type="EMBL" id="EGG10076.1"/>
    </source>
</evidence>
<gene>
    <name evidence="2" type="ORF">MELLADRAFT_103429</name>
</gene>
<dbReference type="InParanoid" id="F4RBF6"/>
<accession>F4RBF6</accession>
<dbReference type="VEuPathDB" id="FungiDB:MELLADRAFT_103429"/>
<dbReference type="RefSeq" id="XP_007406377.1">
    <property type="nucleotide sequence ID" value="XM_007406315.1"/>
</dbReference>
<dbReference type="KEGG" id="mlr:MELLADRAFT_103429"/>
<dbReference type="AlphaFoldDB" id="F4RBF6"/>
<feature type="region of interest" description="Disordered" evidence="1">
    <location>
        <begin position="95"/>
        <end position="155"/>
    </location>
</feature>
<name>F4RBF6_MELLP</name>
<dbReference type="HOGENOM" id="CLU_1570972_0_0_1"/>
<evidence type="ECO:0000313" key="3">
    <source>
        <dbReference type="Proteomes" id="UP000001072"/>
    </source>
</evidence>
<protein>
    <submittedName>
        <fullName evidence="2">Uncharacterized protein</fullName>
    </submittedName>
</protein>
<organism evidence="3">
    <name type="scientific">Melampsora larici-populina (strain 98AG31 / pathotype 3-4-7)</name>
    <name type="common">Poplar leaf rust fungus</name>
    <dbReference type="NCBI Taxonomy" id="747676"/>
    <lineage>
        <taxon>Eukaryota</taxon>
        <taxon>Fungi</taxon>
        <taxon>Dikarya</taxon>
        <taxon>Basidiomycota</taxon>
        <taxon>Pucciniomycotina</taxon>
        <taxon>Pucciniomycetes</taxon>
        <taxon>Pucciniales</taxon>
        <taxon>Melampsoraceae</taxon>
        <taxon>Melampsora</taxon>
    </lineage>
</organism>
<feature type="compositionally biased region" description="Basic and acidic residues" evidence="1">
    <location>
        <begin position="107"/>
        <end position="120"/>
    </location>
</feature>
<proteinExistence type="predicted"/>
<dbReference type="GeneID" id="18921969"/>
<sequence length="170" mass="19150">MSQFEAKNWPSCALNECLTFISQGALTGDANWDKKVWIWLSQLKAWHDFSWVIPPLSSSATVDDDVSWLSPPVSSSNLKRGINVKKFACSLNVDVSSDDQESPTPRILERGKGKEWKEIRNGTNSHNKRKRSNKSPTPSTSKYPKIDLTHNYPNIDDIDSSIEIVTSKKT</sequence>
<keyword evidence="3" id="KW-1185">Reference proteome</keyword>
<dbReference type="OrthoDB" id="10352374at2759"/>
<evidence type="ECO:0000256" key="1">
    <source>
        <dbReference type="SAM" id="MobiDB-lite"/>
    </source>
</evidence>
<dbReference type="Proteomes" id="UP000001072">
    <property type="component" value="Unassembled WGS sequence"/>
</dbReference>
<reference evidence="3" key="1">
    <citation type="journal article" date="2011" name="Proc. Natl. Acad. Sci. U.S.A.">
        <title>Obligate biotrophy features unraveled by the genomic analysis of rust fungi.</title>
        <authorList>
            <person name="Duplessis S."/>
            <person name="Cuomo C.A."/>
            <person name="Lin Y.-C."/>
            <person name="Aerts A."/>
            <person name="Tisserant E."/>
            <person name="Veneault-Fourrey C."/>
            <person name="Joly D.L."/>
            <person name="Hacquard S."/>
            <person name="Amselem J."/>
            <person name="Cantarel B.L."/>
            <person name="Chiu R."/>
            <person name="Coutinho P.M."/>
            <person name="Feau N."/>
            <person name="Field M."/>
            <person name="Frey P."/>
            <person name="Gelhaye E."/>
            <person name="Goldberg J."/>
            <person name="Grabherr M.G."/>
            <person name="Kodira C.D."/>
            <person name="Kohler A."/>
            <person name="Kuees U."/>
            <person name="Lindquist E.A."/>
            <person name="Lucas S.M."/>
            <person name="Mago R."/>
            <person name="Mauceli E."/>
            <person name="Morin E."/>
            <person name="Murat C."/>
            <person name="Pangilinan J.L."/>
            <person name="Park R."/>
            <person name="Pearson M."/>
            <person name="Quesneville H."/>
            <person name="Rouhier N."/>
            <person name="Sakthikumar S."/>
            <person name="Salamov A.A."/>
            <person name="Schmutz J."/>
            <person name="Selles B."/>
            <person name="Shapiro H."/>
            <person name="Tanguay P."/>
            <person name="Tuskan G.A."/>
            <person name="Henrissat B."/>
            <person name="Van de Peer Y."/>
            <person name="Rouze P."/>
            <person name="Ellis J.G."/>
            <person name="Dodds P.N."/>
            <person name="Schein J.E."/>
            <person name="Zhong S."/>
            <person name="Hamelin R.C."/>
            <person name="Grigoriev I.V."/>
            <person name="Szabo L.J."/>
            <person name="Martin F."/>
        </authorList>
    </citation>
    <scope>NUCLEOTIDE SEQUENCE [LARGE SCALE GENOMIC DNA]</scope>
    <source>
        <strain evidence="3">98AG31 / pathotype 3-4-7</strain>
    </source>
</reference>